<evidence type="ECO:0000313" key="2">
    <source>
        <dbReference type="EMBL" id="MBC8538087.1"/>
    </source>
</evidence>
<proteinExistence type="predicted"/>
<dbReference type="EMBL" id="JACRSS010000001">
    <property type="protein sequence ID" value="MBC8538087.1"/>
    <property type="molecule type" value="Genomic_DNA"/>
</dbReference>
<accession>A0A926DHW5</accession>
<dbReference type="SUPFAM" id="SSF55729">
    <property type="entry name" value="Acyl-CoA N-acyltransferases (Nat)"/>
    <property type="match status" value="1"/>
</dbReference>
<feature type="domain" description="N-acetyltransferase" evidence="1">
    <location>
        <begin position="3"/>
        <end position="203"/>
    </location>
</feature>
<organism evidence="2 3">
    <name type="scientific">Guopingia tenuis</name>
    <dbReference type="NCBI Taxonomy" id="2763656"/>
    <lineage>
        <taxon>Bacteria</taxon>
        <taxon>Bacillati</taxon>
        <taxon>Bacillota</taxon>
        <taxon>Clostridia</taxon>
        <taxon>Christensenellales</taxon>
        <taxon>Christensenellaceae</taxon>
        <taxon>Guopingia</taxon>
    </lineage>
</organism>
<sequence>MRIEIKELKKADHKKAAAFAITGMHFHWYVDSRPLLQLYGKYFWNMEITRATQILAAYEGDTLVGVLLAEIYGEKKAYPSFGKSLYVKMFDTLLRLFSKEGAGLYEQTNRSMLCKYKETWVPDGEIIFLAADPGSQGKGIGSALLKELARREQGKRIFLFTDDACTYSFYDRREFRRAAETKIVLNMGRKTVPLRCFLYDKVL</sequence>
<dbReference type="Gene3D" id="3.40.630.30">
    <property type="match status" value="1"/>
</dbReference>
<dbReference type="CDD" id="cd04301">
    <property type="entry name" value="NAT_SF"/>
    <property type="match status" value="1"/>
</dbReference>
<comment type="caution">
    <text evidence="2">The sequence shown here is derived from an EMBL/GenBank/DDBJ whole genome shotgun (WGS) entry which is preliminary data.</text>
</comment>
<dbReference type="Proteomes" id="UP000617951">
    <property type="component" value="Unassembled WGS sequence"/>
</dbReference>
<gene>
    <name evidence="2" type="ORF">H8693_03965</name>
</gene>
<dbReference type="GO" id="GO:0016747">
    <property type="term" value="F:acyltransferase activity, transferring groups other than amino-acyl groups"/>
    <property type="evidence" value="ECO:0007669"/>
    <property type="project" value="InterPro"/>
</dbReference>
<name>A0A926DHW5_9FIRM</name>
<reference evidence="2" key="1">
    <citation type="submission" date="2020-08" db="EMBL/GenBank/DDBJ databases">
        <title>Genome public.</title>
        <authorList>
            <person name="Liu C."/>
            <person name="Sun Q."/>
        </authorList>
    </citation>
    <scope>NUCLEOTIDE SEQUENCE</scope>
    <source>
        <strain evidence="2">NSJ-63</strain>
    </source>
</reference>
<evidence type="ECO:0000313" key="3">
    <source>
        <dbReference type="Proteomes" id="UP000617951"/>
    </source>
</evidence>
<keyword evidence="3" id="KW-1185">Reference proteome</keyword>
<dbReference type="InterPro" id="IPR016181">
    <property type="entry name" value="Acyl_CoA_acyltransferase"/>
</dbReference>
<dbReference type="Pfam" id="PF00583">
    <property type="entry name" value="Acetyltransf_1"/>
    <property type="match status" value="1"/>
</dbReference>
<evidence type="ECO:0000259" key="1">
    <source>
        <dbReference type="PROSITE" id="PS51186"/>
    </source>
</evidence>
<dbReference type="InterPro" id="IPR000182">
    <property type="entry name" value="GNAT_dom"/>
</dbReference>
<dbReference type="PROSITE" id="PS51186">
    <property type="entry name" value="GNAT"/>
    <property type="match status" value="1"/>
</dbReference>
<dbReference type="RefSeq" id="WP_249279872.1">
    <property type="nucleotide sequence ID" value="NZ_JACRSS010000001.1"/>
</dbReference>
<dbReference type="AlphaFoldDB" id="A0A926DHW5"/>
<protein>
    <submittedName>
        <fullName evidence="2">GNAT family N-acetyltransferase</fullName>
    </submittedName>
</protein>